<dbReference type="Proteomes" id="UP000027222">
    <property type="component" value="Unassembled WGS sequence"/>
</dbReference>
<dbReference type="AlphaFoldDB" id="A0A067TMT2"/>
<name>A0A067TMT2_GALM3</name>
<feature type="region of interest" description="Disordered" evidence="1">
    <location>
        <begin position="1"/>
        <end position="54"/>
    </location>
</feature>
<sequence length="103" mass="11778">MIVNKQRKRKDLPRHHKIDHNQQLRSPTRSHSAQTTNSNCLLDPPTDSKPKLEQKYNSSFRTRSFYVYGVSATEAGSKLGYSRLDATSGQGRDSQVKISFLKR</sequence>
<accession>A0A067TMT2</accession>
<reference evidence="3" key="1">
    <citation type="journal article" date="2014" name="Proc. Natl. Acad. Sci. U.S.A.">
        <title>Extensive sampling of basidiomycete genomes demonstrates inadequacy of the white-rot/brown-rot paradigm for wood decay fungi.</title>
        <authorList>
            <person name="Riley R."/>
            <person name="Salamov A.A."/>
            <person name="Brown D.W."/>
            <person name="Nagy L.G."/>
            <person name="Floudas D."/>
            <person name="Held B.W."/>
            <person name="Levasseur A."/>
            <person name="Lombard V."/>
            <person name="Morin E."/>
            <person name="Otillar R."/>
            <person name="Lindquist E.A."/>
            <person name="Sun H."/>
            <person name="LaButti K.M."/>
            <person name="Schmutz J."/>
            <person name="Jabbour D."/>
            <person name="Luo H."/>
            <person name="Baker S.E."/>
            <person name="Pisabarro A.G."/>
            <person name="Walton J.D."/>
            <person name="Blanchette R.A."/>
            <person name="Henrissat B."/>
            <person name="Martin F."/>
            <person name="Cullen D."/>
            <person name="Hibbett D.S."/>
            <person name="Grigoriev I.V."/>
        </authorList>
    </citation>
    <scope>NUCLEOTIDE SEQUENCE [LARGE SCALE GENOMIC DNA]</scope>
    <source>
        <strain evidence="3">CBS 339.88</strain>
    </source>
</reference>
<dbReference type="HOGENOM" id="CLU_2263961_0_0_1"/>
<feature type="compositionally biased region" description="Basic residues" evidence="1">
    <location>
        <begin position="1"/>
        <end position="18"/>
    </location>
</feature>
<gene>
    <name evidence="2" type="ORF">GALMADRAFT_716116</name>
</gene>
<evidence type="ECO:0000256" key="1">
    <source>
        <dbReference type="SAM" id="MobiDB-lite"/>
    </source>
</evidence>
<dbReference type="EMBL" id="KL142368">
    <property type="protein sequence ID" value="KDR84510.1"/>
    <property type="molecule type" value="Genomic_DNA"/>
</dbReference>
<protein>
    <submittedName>
        <fullName evidence="2">Uncharacterized protein</fullName>
    </submittedName>
</protein>
<evidence type="ECO:0000313" key="3">
    <source>
        <dbReference type="Proteomes" id="UP000027222"/>
    </source>
</evidence>
<keyword evidence="3" id="KW-1185">Reference proteome</keyword>
<evidence type="ECO:0000313" key="2">
    <source>
        <dbReference type="EMBL" id="KDR84510.1"/>
    </source>
</evidence>
<feature type="compositionally biased region" description="Polar residues" evidence="1">
    <location>
        <begin position="21"/>
        <end position="40"/>
    </location>
</feature>
<organism evidence="2 3">
    <name type="scientific">Galerina marginata (strain CBS 339.88)</name>
    <dbReference type="NCBI Taxonomy" id="685588"/>
    <lineage>
        <taxon>Eukaryota</taxon>
        <taxon>Fungi</taxon>
        <taxon>Dikarya</taxon>
        <taxon>Basidiomycota</taxon>
        <taxon>Agaricomycotina</taxon>
        <taxon>Agaricomycetes</taxon>
        <taxon>Agaricomycetidae</taxon>
        <taxon>Agaricales</taxon>
        <taxon>Agaricineae</taxon>
        <taxon>Strophariaceae</taxon>
        <taxon>Galerina</taxon>
    </lineage>
</organism>
<proteinExistence type="predicted"/>